<keyword evidence="2" id="KW-1185">Reference proteome</keyword>
<protein>
    <submittedName>
        <fullName evidence="1">Uncharacterized protein</fullName>
    </submittedName>
</protein>
<dbReference type="OrthoDB" id="197906at2157"/>
<dbReference type="GeneID" id="14403459"/>
<reference evidence="1 2" key="1">
    <citation type="submission" date="2012-11" db="EMBL/GenBank/DDBJ databases">
        <title>FINISHED of Natronococcus occultus SP4, DSM 3396.</title>
        <authorList>
            <consortium name="DOE Joint Genome Institute"/>
            <person name="Eisen J."/>
            <person name="Huntemann M."/>
            <person name="Wei C.-L."/>
            <person name="Han J."/>
            <person name="Detter J.C."/>
            <person name="Han C."/>
            <person name="Tapia R."/>
            <person name="Chen A."/>
            <person name="Kyrpides N."/>
            <person name="Mavromatis K."/>
            <person name="Markowitz V."/>
            <person name="Szeto E."/>
            <person name="Ivanova N."/>
            <person name="Mikhailova N."/>
            <person name="Ovchinnikova G."/>
            <person name="Pagani I."/>
            <person name="Pati A."/>
            <person name="Goodwin L."/>
            <person name="Nordberg H.P."/>
            <person name="Cantor M.N."/>
            <person name="Hua S.X."/>
            <person name="Woyke T."/>
            <person name="Eisen J."/>
            <person name="Klenk H.-P."/>
            <person name="Klenk H.-P."/>
        </authorList>
    </citation>
    <scope>NUCLEOTIDE SEQUENCE [LARGE SCALE GENOMIC DNA]</scope>
    <source>
        <strain evidence="1 2">SP4</strain>
    </source>
</reference>
<organism evidence="1 2">
    <name type="scientific">Natronococcus occultus SP4</name>
    <dbReference type="NCBI Taxonomy" id="694430"/>
    <lineage>
        <taxon>Archaea</taxon>
        <taxon>Methanobacteriati</taxon>
        <taxon>Methanobacteriota</taxon>
        <taxon>Stenosarchaea group</taxon>
        <taxon>Halobacteria</taxon>
        <taxon>Halobacteriales</taxon>
        <taxon>Natrialbaceae</taxon>
        <taxon>Natronococcus</taxon>
    </lineage>
</organism>
<sequence>MIDRDLLRLNTRDTICELFTPGSIFPPGTICAVAPTAIETYVEYDVFTKYGHAGHIEPGEWDLRAAPLSSSPKYRLIRDYQTGAIDSSDLTYQRLRAAGYPESEASFYTEYGYGTYLDALFDSVKRNGIENDPTEAGSQTQPADRYDQIAVNIGRDGAVIFNSCGFHRLVTATVLAVETVPVRLNVIHEDWWDRERGLETQLEAHPSLSYVDRVRPAWTDVVR</sequence>
<dbReference type="AlphaFoldDB" id="L0K2Q8"/>
<name>L0K2Q8_9EURY</name>
<dbReference type="eggNOG" id="arCOG10332">
    <property type="taxonomic scope" value="Archaea"/>
</dbReference>
<gene>
    <name evidence="1" type="ORF">Natoc_3072</name>
</gene>
<evidence type="ECO:0000313" key="1">
    <source>
        <dbReference type="EMBL" id="AGB38815.1"/>
    </source>
</evidence>
<dbReference type="STRING" id="694430.Natoc_3072"/>
<dbReference type="HOGENOM" id="CLU_1154374_0_0_2"/>
<proteinExistence type="predicted"/>
<evidence type="ECO:0000313" key="2">
    <source>
        <dbReference type="Proteomes" id="UP000010878"/>
    </source>
</evidence>
<dbReference type="EMBL" id="CP003929">
    <property type="protein sequence ID" value="AGB38815.1"/>
    <property type="molecule type" value="Genomic_DNA"/>
</dbReference>
<accession>L0K2Q8</accession>
<dbReference type="Proteomes" id="UP000010878">
    <property type="component" value="Chromosome"/>
</dbReference>
<dbReference type="RefSeq" id="WP_015322254.1">
    <property type="nucleotide sequence ID" value="NC_019974.1"/>
</dbReference>
<dbReference type="KEGG" id="nou:Natoc_3072"/>